<feature type="transmembrane region" description="Helical" evidence="6">
    <location>
        <begin position="850"/>
        <end position="874"/>
    </location>
</feature>
<evidence type="ECO:0000256" key="4">
    <source>
        <dbReference type="ARBA" id="ARBA00022989"/>
    </source>
</evidence>
<dbReference type="Proteomes" id="UP000199437">
    <property type="component" value="Unassembled WGS sequence"/>
</dbReference>
<dbReference type="InterPro" id="IPR025857">
    <property type="entry name" value="MacB_PCD"/>
</dbReference>
<feature type="transmembrane region" description="Helical" evidence="6">
    <location>
        <begin position="764"/>
        <end position="786"/>
    </location>
</feature>
<dbReference type="Pfam" id="PF02687">
    <property type="entry name" value="FtsX"/>
    <property type="match status" value="2"/>
</dbReference>
<keyword evidence="3 6" id="KW-0812">Transmembrane</keyword>
<dbReference type="AlphaFoldDB" id="A0A1I0MNP1"/>
<feature type="domain" description="ABC3 transporter permease C-terminal" evidence="7">
    <location>
        <begin position="378"/>
        <end position="490"/>
    </location>
</feature>
<protein>
    <submittedName>
        <fullName evidence="9">Putative ABC transport system permease protein</fullName>
    </submittedName>
</protein>
<dbReference type="PANTHER" id="PTHR30572:SF18">
    <property type="entry name" value="ABC-TYPE MACROLIDE FAMILY EXPORT SYSTEM PERMEASE COMPONENT 2"/>
    <property type="match status" value="1"/>
</dbReference>
<accession>A0A1I0MNP1</accession>
<feature type="transmembrane region" description="Helical" evidence="6">
    <location>
        <begin position="511"/>
        <end position="534"/>
    </location>
</feature>
<evidence type="ECO:0000313" key="9">
    <source>
        <dbReference type="EMBL" id="SEV89595.1"/>
    </source>
</evidence>
<evidence type="ECO:0000313" key="10">
    <source>
        <dbReference type="Proteomes" id="UP000199437"/>
    </source>
</evidence>
<keyword evidence="10" id="KW-1185">Reference proteome</keyword>
<keyword evidence="4 6" id="KW-1133">Transmembrane helix</keyword>
<feature type="transmembrane region" description="Helical" evidence="6">
    <location>
        <begin position="99"/>
        <end position="119"/>
    </location>
</feature>
<evidence type="ECO:0000256" key="6">
    <source>
        <dbReference type="SAM" id="Phobius"/>
    </source>
</evidence>
<organism evidence="9 10">
    <name type="scientific">Roseivirga pacifica</name>
    <dbReference type="NCBI Taxonomy" id="1267423"/>
    <lineage>
        <taxon>Bacteria</taxon>
        <taxon>Pseudomonadati</taxon>
        <taxon>Bacteroidota</taxon>
        <taxon>Cytophagia</taxon>
        <taxon>Cytophagales</taxon>
        <taxon>Roseivirgaceae</taxon>
        <taxon>Roseivirga</taxon>
    </lineage>
</organism>
<evidence type="ECO:0000256" key="3">
    <source>
        <dbReference type="ARBA" id="ARBA00022692"/>
    </source>
</evidence>
<feature type="transmembrane region" description="Helical" evidence="6">
    <location>
        <begin position="467"/>
        <end position="490"/>
    </location>
</feature>
<dbReference type="InterPro" id="IPR003838">
    <property type="entry name" value="ABC3_permease_C"/>
</dbReference>
<gene>
    <name evidence="9" type="ORF">SAMN05216290_0534</name>
</gene>
<feature type="transmembrane region" description="Helical" evidence="6">
    <location>
        <begin position="806"/>
        <end position="830"/>
    </location>
</feature>
<feature type="transmembrane region" description="Helical" evidence="6">
    <location>
        <begin position="427"/>
        <end position="447"/>
    </location>
</feature>
<feature type="transmembrane region" description="Helical" evidence="6">
    <location>
        <begin position="373"/>
        <end position="394"/>
    </location>
</feature>
<evidence type="ECO:0000256" key="5">
    <source>
        <dbReference type="ARBA" id="ARBA00023136"/>
    </source>
</evidence>
<dbReference type="EMBL" id="FOIR01000001">
    <property type="protein sequence ID" value="SEV89595.1"/>
    <property type="molecule type" value="Genomic_DNA"/>
</dbReference>
<keyword evidence="2" id="KW-1003">Cell membrane</keyword>
<dbReference type="InterPro" id="IPR047699">
    <property type="entry name" value="Permease_put_prefix"/>
</dbReference>
<dbReference type="PANTHER" id="PTHR30572">
    <property type="entry name" value="MEMBRANE COMPONENT OF TRANSPORTER-RELATED"/>
    <property type="match status" value="1"/>
</dbReference>
<feature type="domain" description="ABC3 transporter permease C-terminal" evidence="7">
    <location>
        <begin position="764"/>
        <end position="878"/>
    </location>
</feature>
<sequence>MADQNPLYQPPKLAERILSLCCKGRLLEEIEGDLFEYYQIEREERSKFRANINYWFHLLNFLRPFALKKLGQNSNTIIMYRSYLKFAWRGMMRQKLQTGFHLLGLILAFTVCGFIYLHVQYETSYDKHHQHADDIYRIAFMNSNPQTRTPHPMAQAMVNDFPEVKRAVTLSPIYGPGMTKQPVILTQDATNVTHEVAEGYFADTTFFDVFSYEPVFGNPKDALTKEWAVVLSESTAKRFFGEEDPIGQRLSFNGMVDLLEVAAVVKDAPKASHFRFNFMLSYVTLKTLPFNEPWLSWDDFGHFNYVQLQSGADAEALEAKIPGWVTTYLNWSGGDLEALQNGDDRFALQPIRDIHLHSNLLWELEANGSYTYLLIYGVSAIFILLISIINFVNLSTAKAAQRLKEIGVKKTLGANRREVFNQFMTEAFVTTFLALVLAVPAMIWLELPFNRLVDGNIEVQNLWTADAVLVLFGITVFTAIVSALYPSFYLNSFEAGSILRGLKLSKLGGSNIRNGLLAVQLVAAILMISGSLIIKNQIEFINSKDLGFEKENLMVMDISGEPFSNKIETLKTALAAVPGISGASAVSNVPGGQFNQHSFYLEAQPDVEVDSYEMFADENAAKVLGIDVLQGRMLDKAFAADSAGTAFVLNETAIKALGIEDVVGKPLVWAENDNKVKGTIVGVVKDFNYNSLHVPIRPLIMMVAENNYNYLVAKVSPQNLQATIVSAEKAFKEVMPEVDFSFRFLDGQIEDLYREEARTLRITIILSAISIFLACGGLLGIISIVIKQRVKEISIRKVLGASARQILWLVNFKYLLIALLSLALAVPISIYLMKDWLSSFTYQAGISPLVYGLTALGVVLLIGMTISAISMRVIRANPAQTLRTE</sequence>
<reference evidence="10" key="1">
    <citation type="submission" date="2016-10" db="EMBL/GenBank/DDBJ databases">
        <authorList>
            <person name="Varghese N."/>
            <person name="Submissions S."/>
        </authorList>
    </citation>
    <scope>NUCLEOTIDE SEQUENCE [LARGE SCALE GENOMIC DNA]</scope>
    <source>
        <strain evidence="10">CGMCC 1.12402</strain>
    </source>
</reference>
<dbReference type="GeneID" id="99985293"/>
<dbReference type="InterPro" id="IPR050250">
    <property type="entry name" value="Macrolide_Exporter_MacB"/>
</dbReference>
<proteinExistence type="predicted"/>
<dbReference type="GO" id="GO:0005886">
    <property type="term" value="C:plasma membrane"/>
    <property type="evidence" value="ECO:0007669"/>
    <property type="project" value="UniProtKB-SubCell"/>
</dbReference>
<evidence type="ECO:0000259" key="8">
    <source>
        <dbReference type="Pfam" id="PF12704"/>
    </source>
</evidence>
<evidence type="ECO:0000259" key="7">
    <source>
        <dbReference type="Pfam" id="PF02687"/>
    </source>
</evidence>
<dbReference type="OrthoDB" id="973284at2"/>
<feature type="domain" description="MacB-like periplasmic core" evidence="8">
    <location>
        <begin position="100"/>
        <end position="321"/>
    </location>
</feature>
<name>A0A1I0MNP1_9BACT</name>
<evidence type="ECO:0000256" key="1">
    <source>
        <dbReference type="ARBA" id="ARBA00004651"/>
    </source>
</evidence>
<evidence type="ECO:0000256" key="2">
    <source>
        <dbReference type="ARBA" id="ARBA00022475"/>
    </source>
</evidence>
<keyword evidence="5 6" id="KW-0472">Membrane</keyword>
<dbReference type="STRING" id="1267423.SAMN05216290_0534"/>
<dbReference type="Pfam" id="PF12704">
    <property type="entry name" value="MacB_PCD"/>
    <property type="match status" value="1"/>
</dbReference>
<comment type="subcellular location">
    <subcellularLocation>
        <location evidence="1">Cell membrane</location>
        <topology evidence="1">Multi-pass membrane protein</topology>
    </subcellularLocation>
</comment>
<dbReference type="GO" id="GO:0022857">
    <property type="term" value="F:transmembrane transporter activity"/>
    <property type="evidence" value="ECO:0007669"/>
    <property type="project" value="TreeGrafter"/>
</dbReference>
<dbReference type="NCBIfam" id="NF038404">
    <property type="entry name" value="perm_prefix_2"/>
    <property type="match status" value="1"/>
</dbReference>
<dbReference type="RefSeq" id="WP_090256840.1">
    <property type="nucleotide sequence ID" value="NZ_FOIR01000001.1"/>
</dbReference>